<dbReference type="Gene3D" id="3.40.640.10">
    <property type="entry name" value="Type I PLP-dependent aspartate aminotransferase-like (Major domain)"/>
    <property type="match status" value="1"/>
</dbReference>
<comment type="pathway">
    <text evidence="3">Amino-acid biosynthesis; L-arginine biosynthesis; N(2)-acetyl-L-ornithine from L-glutamate: step 4/4.</text>
</comment>
<evidence type="ECO:0000256" key="7">
    <source>
        <dbReference type="ARBA" id="ARBA00022605"/>
    </source>
</evidence>
<evidence type="ECO:0000256" key="5">
    <source>
        <dbReference type="ARBA" id="ARBA00012919"/>
    </source>
</evidence>
<dbReference type="InterPro" id="IPR015424">
    <property type="entry name" value="PyrdxlP-dep_Trfase"/>
</dbReference>
<dbReference type="GO" id="GO:0030170">
    <property type="term" value="F:pyridoxal phosphate binding"/>
    <property type="evidence" value="ECO:0007669"/>
    <property type="project" value="InterPro"/>
</dbReference>
<comment type="similarity">
    <text evidence="4 10">Belongs to the class-III pyridoxal-phosphate-dependent aminotransferase family.</text>
</comment>
<dbReference type="GO" id="GO:0042802">
    <property type="term" value="F:identical protein binding"/>
    <property type="evidence" value="ECO:0007669"/>
    <property type="project" value="TreeGrafter"/>
</dbReference>
<dbReference type="NCBIfam" id="TIGR00707">
    <property type="entry name" value="argD"/>
    <property type="match status" value="1"/>
</dbReference>
<accession>A0A165QQ69</accession>
<dbReference type="InterPro" id="IPR004636">
    <property type="entry name" value="AcOrn/SuccOrn_fam"/>
</dbReference>
<dbReference type="GO" id="GO:0006526">
    <property type="term" value="P:L-arginine biosynthetic process"/>
    <property type="evidence" value="ECO:0007669"/>
    <property type="project" value="UniProtKB-UniPathway"/>
</dbReference>
<dbReference type="Proteomes" id="UP000077266">
    <property type="component" value="Unassembled WGS sequence"/>
</dbReference>
<dbReference type="AlphaFoldDB" id="A0A165QQ69"/>
<proteinExistence type="inferred from homology"/>
<name>A0A165QQ69_EXIGL</name>
<evidence type="ECO:0000256" key="6">
    <source>
        <dbReference type="ARBA" id="ARBA00022576"/>
    </source>
</evidence>
<evidence type="ECO:0000256" key="10">
    <source>
        <dbReference type="RuleBase" id="RU003560"/>
    </source>
</evidence>
<keyword evidence="6 11" id="KW-0032">Aminotransferase</keyword>
<dbReference type="PANTHER" id="PTHR11986">
    <property type="entry name" value="AMINOTRANSFERASE CLASS III"/>
    <property type="match status" value="1"/>
</dbReference>
<dbReference type="OrthoDB" id="10260828at2759"/>
<dbReference type="SUPFAM" id="SSF53383">
    <property type="entry name" value="PLP-dependent transferases"/>
    <property type="match status" value="1"/>
</dbReference>
<dbReference type="GO" id="GO:0005759">
    <property type="term" value="C:mitochondrial matrix"/>
    <property type="evidence" value="ECO:0007669"/>
    <property type="project" value="TreeGrafter"/>
</dbReference>
<keyword evidence="12" id="KW-1185">Reference proteome</keyword>
<dbReference type="InterPro" id="IPR005814">
    <property type="entry name" value="Aminotrans_3"/>
</dbReference>
<dbReference type="InterPro" id="IPR015421">
    <property type="entry name" value="PyrdxlP-dep_Trfase_major"/>
</dbReference>
<comment type="subcellular location">
    <subcellularLocation>
        <location evidence="2">Mitochondrion</location>
    </subcellularLocation>
</comment>
<dbReference type="STRING" id="1314781.A0A165QQ69"/>
<keyword evidence="8 11" id="KW-0808">Transferase</keyword>
<dbReference type="Pfam" id="PF00202">
    <property type="entry name" value="Aminotran_3"/>
    <property type="match status" value="1"/>
</dbReference>
<dbReference type="EMBL" id="KV425882">
    <property type="protein sequence ID" value="KZW03926.1"/>
    <property type="molecule type" value="Genomic_DNA"/>
</dbReference>
<gene>
    <name evidence="11" type="ORF">EXIGLDRAFT_715956</name>
</gene>
<dbReference type="InParanoid" id="A0A165QQ69"/>
<reference evidence="11 12" key="1">
    <citation type="journal article" date="2016" name="Mol. Biol. Evol.">
        <title>Comparative Genomics of Early-Diverging Mushroom-Forming Fungi Provides Insights into the Origins of Lignocellulose Decay Capabilities.</title>
        <authorList>
            <person name="Nagy L.G."/>
            <person name="Riley R."/>
            <person name="Tritt A."/>
            <person name="Adam C."/>
            <person name="Daum C."/>
            <person name="Floudas D."/>
            <person name="Sun H."/>
            <person name="Yadav J.S."/>
            <person name="Pangilinan J."/>
            <person name="Larsson K.H."/>
            <person name="Matsuura K."/>
            <person name="Barry K."/>
            <person name="Labutti K."/>
            <person name="Kuo R."/>
            <person name="Ohm R.A."/>
            <person name="Bhattacharya S.S."/>
            <person name="Shirouzu T."/>
            <person name="Yoshinaga Y."/>
            <person name="Martin F.M."/>
            <person name="Grigoriev I.V."/>
            <person name="Hibbett D.S."/>
        </authorList>
    </citation>
    <scope>NUCLEOTIDE SEQUENCE [LARGE SCALE GENOMIC DNA]</scope>
    <source>
        <strain evidence="11 12">HHB12029</strain>
    </source>
</reference>
<dbReference type="InterPro" id="IPR050103">
    <property type="entry name" value="Class-III_PLP-dep_AT"/>
</dbReference>
<dbReference type="FunCoup" id="A0A165QQ69">
    <property type="interactions" value="170"/>
</dbReference>
<dbReference type="Gene3D" id="3.90.1150.10">
    <property type="entry name" value="Aspartate Aminotransferase, domain 1"/>
    <property type="match status" value="1"/>
</dbReference>
<dbReference type="UniPathway" id="UPA00068">
    <property type="reaction ID" value="UER00109"/>
</dbReference>
<evidence type="ECO:0000313" key="12">
    <source>
        <dbReference type="Proteomes" id="UP000077266"/>
    </source>
</evidence>
<protein>
    <recommendedName>
        <fullName evidence="5">acetylornithine transaminase</fullName>
        <ecNumber evidence="5">2.6.1.11</ecNumber>
    </recommendedName>
</protein>
<dbReference type="PIRSF" id="PIRSF000521">
    <property type="entry name" value="Transaminase_4ab_Lys_Orn"/>
    <property type="match status" value="1"/>
</dbReference>
<dbReference type="InterPro" id="IPR015422">
    <property type="entry name" value="PyrdxlP-dep_Trfase_small"/>
</dbReference>
<keyword evidence="9 10" id="KW-0663">Pyridoxal phosphate</keyword>
<keyword evidence="7" id="KW-0028">Amino-acid biosynthesis</keyword>
<evidence type="ECO:0000256" key="8">
    <source>
        <dbReference type="ARBA" id="ARBA00022679"/>
    </source>
</evidence>
<dbReference type="InterPro" id="IPR049704">
    <property type="entry name" value="Aminotrans_3_PPA_site"/>
</dbReference>
<dbReference type="GO" id="GO:0003992">
    <property type="term" value="F:N2-acetyl-L-ornithine:2-oxoglutarate 5-aminotransferase activity"/>
    <property type="evidence" value="ECO:0007669"/>
    <property type="project" value="UniProtKB-EC"/>
</dbReference>
<evidence type="ECO:0000256" key="9">
    <source>
        <dbReference type="ARBA" id="ARBA00022898"/>
    </source>
</evidence>
<evidence type="ECO:0000256" key="3">
    <source>
        <dbReference type="ARBA" id="ARBA00005024"/>
    </source>
</evidence>
<dbReference type="CDD" id="cd00610">
    <property type="entry name" value="OAT_like"/>
    <property type="match status" value="1"/>
</dbReference>
<evidence type="ECO:0000256" key="1">
    <source>
        <dbReference type="ARBA" id="ARBA00001933"/>
    </source>
</evidence>
<evidence type="ECO:0000256" key="4">
    <source>
        <dbReference type="ARBA" id="ARBA00008954"/>
    </source>
</evidence>
<evidence type="ECO:0000256" key="2">
    <source>
        <dbReference type="ARBA" id="ARBA00004173"/>
    </source>
</evidence>
<evidence type="ECO:0000313" key="11">
    <source>
        <dbReference type="EMBL" id="KZW03926.1"/>
    </source>
</evidence>
<organism evidence="11 12">
    <name type="scientific">Exidia glandulosa HHB12029</name>
    <dbReference type="NCBI Taxonomy" id="1314781"/>
    <lineage>
        <taxon>Eukaryota</taxon>
        <taxon>Fungi</taxon>
        <taxon>Dikarya</taxon>
        <taxon>Basidiomycota</taxon>
        <taxon>Agaricomycotina</taxon>
        <taxon>Agaricomycetes</taxon>
        <taxon>Auriculariales</taxon>
        <taxon>Exidiaceae</taxon>
        <taxon>Exidia</taxon>
    </lineage>
</organism>
<dbReference type="FunFam" id="3.40.640.10:FF:000004">
    <property type="entry name" value="Acetylornithine aminotransferase"/>
    <property type="match status" value="1"/>
</dbReference>
<dbReference type="PROSITE" id="PS00600">
    <property type="entry name" value="AA_TRANSFER_CLASS_3"/>
    <property type="match status" value="1"/>
</dbReference>
<dbReference type="PANTHER" id="PTHR11986:SF79">
    <property type="entry name" value="ACETYLORNITHINE AMINOTRANSFERASE, MITOCHONDRIAL"/>
    <property type="match status" value="1"/>
</dbReference>
<sequence length="485" mass="52011">MAFVSLGRLTRGSLAVVSRTASLRRVVHSRTRLASTFSLPSKPSTTYADISHPEDNAPAEVRKEIEDASRFILPVYARPPVVLASGKGNYVFDSQGRKYLDFTGGIAVNALGHSDEQFAKAMYEQAQQFIHTSNAFYHRNAGALAAEIVRQTQEQGGLGFAVGTPPTDAPSQNDPRVFFSNSGTEANEGALKIARKVAKERWIASGKDGECSQFRVVSFAHAFHGRSMGALSATPNPKYQAPFAPLVPGFDVARLNNTEDVERLVTPDTCAVIVEPIQGEGGVFEAEEGFLKLLRERCNSTGAVLIFDEIQCGLYRTGNLWAHSKLPVECHPDIVTMAKPLANGYPVGAVLMRGNIAQAMTVGSHGTTFGGSPMATALGLHVLRRLQALSGDVLETGAYLEARLSQLAAWYPELVGPVRGRGLILGLPFKGEGTNAKVVEMARQRGVLLLTAGKDVVRFVPSLTVTGAEVDHAVEVLEGCLGRLA</sequence>
<comment type="cofactor">
    <cofactor evidence="1">
        <name>pyridoxal 5'-phosphate</name>
        <dbReference type="ChEBI" id="CHEBI:597326"/>
    </cofactor>
</comment>
<dbReference type="EC" id="2.6.1.11" evidence="5"/>